<dbReference type="RefSeq" id="WP_139637534.1">
    <property type="nucleotide sequence ID" value="NZ_VDLX02000028.1"/>
</dbReference>
<evidence type="ECO:0000313" key="1">
    <source>
        <dbReference type="EMBL" id="KAB8186870.1"/>
    </source>
</evidence>
<proteinExistence type="predicted"/>
<organism evidence="1 2">
    <name type="scientific">Nonomuraea phyllanthi</name>
    <dbReference type="NCBI Taxonomy" id="2219224"/>
    <lineage>
        <taxon>Bacteria</taxon>
        <taxon>Bacillati</taxon>
        <taxon>Actinomycetota</taxon>
        <taxon>Actinomycetes</taxon>
        <taxon>Streptosporangiales</taxon>
        <taxon>Streptosporangiaceae</taxon>
        <taxon>Nonomuraea</taxon>
    </lineage>
</organism>
<dbReference type="Proteomes" id="UP000312512">
    <property type="component" value="Unassembled WGS sequence"/>
</dbReference>
<accession>A0A5C4V648</accession>
<gene>
    <name evidence="1" type="ORF">FH608_046105</name>
</gene>
<dbReference type="EMBL" id="VDLX02000028">
    <property type="protein sequence ID" value="KAB8186870.1"/>
    <property type="molecule type" value="Genomic_DNA"/>
</dbReference>
<evidence type="ECO:0000313" key="2">
    <source>
        <dbReference type="Proteomes" id="UP000312512"/>
    </source>
</evidence>
<keyword evidence="2" id="KW-1185">Reference proteome</keyword>
<dbReference type="AlphaFoldDB" id="A0A5C4V648"/>
<protein>
    <submittedName>
        <fullName evidence="1">Uncharacterized protein</fullName>
    </submittedName>
</protein>
<dbReference type="OrthoDB" id="5125755at2"/>
<comment type="caution">
    <text evidence="1">The sequence shown here is derived from an EMBL/GenBank/DDBJ whole genome shotgun (WGS) entry which is preliminary data.</text>
</comment>
<reference evidence="1 2" key="1">
    <citation type="submission" date="2019-10" db="EMBL/GenBank/DDBJ databases">
        <title>Nonomuraea sp. nov., isolated from Phyllanthus amarus.</title>
        <authorList>
            <person name="Klykleung N."/>
            <person name="Tanasupawat S."/>
        </authorList>
    </citation>
    <scope>NUCLEOTIDE SEQUENCE [LARGE SCALE GENOMIC DNA]</scope>
    <source>
        <strain evidence="1 2">PA1-10</strain>
    </source>
</reference>
<name>A0A5C4V648_9ACTN</name>
<sequence length="120" mass="13018">MRYRITTPVRGFTGEVAGVAFANGSAEVDDAANVRAVAYFRRKGYRVDAVAPAHTEPPVEAPEQVADQSEGSQRPGKNANKDTLVAYAVAELGMTKDDADAKTRVELLDLIDKHEKESEQ</sequence>